<evidence type="ECO:0000313" key="3">
    <source>
        <dbReference type="EMBL" id="CAD6264587.1"/>
    </source>
</evidence>
<dbReference type="InterPro" id="IPR036339">
    <property type="entry name" value="PUB-like_dom_sf"/>
</dbReference>
<feature type="region of interest" description="Disordered" evidence="1">
    <location>
        <begin position="338"/>
        <end position="408"/>
    </location>
</feature>
<dbReference type="AlphaFoldDB" id="A0A811R3F9"/>
<dbReference type="SMART" id="SM00580">
    <property type="entry name" value="PUG"/>
    <property type="match status" value="1"/>
</dbReference>
<feature type="domain" description="WLM" evidence="2">
    <location>
        <begin position="96"/>
        <end position="284"/>
    </location>
</feature>
<accession>A0A811R3F9</accession>
<sequence>MEGSRIVRISVTWRGIQLDIVADPSCTMKEFGQLLQDLTSVKPETLKLIVPQSTNKGSELITPFSDPHSRLTLNEADISEGKPIRMMGVYDDEMKSRRRRYLTMAKDLTNLNPPPPSEALKRMHMLACDPGIIAIMKKHKWRVGIMTEMAPVGYVGVSPKCILGFNKNMGEEISLRLRTDDLKGFRKYESIKKTLLHELAHMVHSEHDANFFALNKQLNEEAASMDWTKSTGHMLSGRKIFDSYEEEFVLEPEITVAGHRLGGESSSLASARALSGAAAYHRFLDASAKADHDASGTKIEYNPDDVPQDFVHETLKVDPDPDDAMHVDSAAGISLAGQPTISYCEPDPDDVEKHEKQISDRCLQPDPVDSSNANNLNQELRFDGRHHSEPDPDDGTNEVVPESGKKMEVDSELANSIAVLKYESDPADSSNAIVNQELVIDGKHGEEPDPDDTACQDVLKSGNGTERITEQSVNSTVLKSEPDPDDHVVDSNSNELQRIEEPVAALCSRLQKSIETLRLQATPTEAESAIQTLFKIIKIVIEHPNDIKYKRLCKSNPHFQRSVANYKAAMEVLELIGFCEDVISDEVGRAETYLVLKRNDPGLLWLAKSSLEVSLT</sequence>
<evidence type="ECO:0000313" key="4">
    <source>
        <dbReference type="Proteomes" id="UP000604825"/>
    </source>
</evidence>
<dbReference type="InterPro" id="IPR018997">
    <property type="entry name" value="PUB_domain"/>
</dbReference>
<gene>
    <name evidence="3" type="ORF">NCGR_LOCUS47892</name>
</gene>
<dbReference type="SUPFAM" id="SSF54236">
    <property type="entry name" value="Ubiquitin-like"/>
    <property type="match status" value="1"/>
</dbReference>
<feature type="compositionally biased region" description="Polar residues" evidence="1">
    <location>
        <begin position="369"/>
        <end position="378"/>
    </location>
</feature>
<dbReference type="InterPro" id="IPR029071">
    <property type="entry name" value="Ubiquitin-like_domsf"/>
</dbReference>
<feature type="region of interest" description="Disordered" evidence="1">
    <location>
        <begin position="463"/>
        <end position="490"/>
    </location>
</feature>
<reference evidence="3" key="1">
    <citation type="submission" date="2020-10" db="EMBL/GenBank/DDBJ databases">
        <authorList>
            <person name="Han B."/>
            <person name="Lu T."/>
            <person name="Zhao Q."/>
            <person name="Huang X."/>
            <person name="Zhao Y."/>
        </authorList>
    </citation>
    <scope>NUCLEOTIDE SEQUENCE</scope>
</reference>
<dbReference type="Gene3D" id="3.10.20.90">
    <property type="entry name" value="Phosphatidylinositol 3-kinase Catalytic Subunit, Chain A, domain 1"/>
    <property type="match status" value="1"/>
</dbReference>
<dbReference type="EMBL" id="CAJGYO010000013">
    <property type="protein sequence ID" value="CAD6264587.1"/>
    <property type="molecule type" value="Genomic_DNA"/>
</dbReference>
<name>A0A811R3F9_9POAL</name>
<proteinExistence type="predicted"/>
<organism evidence="3 4">
    <name type="scientific">Miscanthus lutarioriparius</name>
    <dbReference type="NCBI Taxonomy" id="422564"/>
    <lineage>
        <taxon>Eukaryota</taxon>
        <taxon>Viridiplantae</taxon>
        <taxon>Streptophyta</taxon>
        <taxon>Embryophyta</taxon>
        <taxon>Tracheophyta</taxon>
        <taxon>Spermatophyta</taxon>
        <taxon>Magnoliopsida</taxon>
        <taxon>Liliopsida</taxon>
        <taxon>Poales</taxon>
        <taxon>Poaceae</taxon>
        <taxon>PACMAD clade</taxon>
        <taxon>Panicoideae</taxon>
        <taxon>Andropogonodae</taxon>
        <taxon>Andropogoneae</taxon>
        <taxon>Saccharinae</taxon>
        <taxon>Miscanthus</taxon>
    </lineage>
</organism>
<feature type="compositionally biased region" description="Basic and acidic residues" evidence="1">
    <location>
        <begin position="480"/>
        <end position="489"/>
    </location>
</feature>
<keyword evidence="4" id="KW-1185">Reference proteome</keyword>
<dbReference type="SUPFAM" id="SSF143503">
    <property type="entry name" value="PUG domain-like"/>
    <property type="match status" value="1"/>
</dbReference>
<dbReference type="CDD" id="cd10463">
    <property type="entry name" value="PUB_WLM"/>
    <property type="match status" value="1"/>
</dbReference>
<evidence type="ECO:0000259" key="2">
    <source>
        <dbReference type="PROSITE" id="PS51397"/>
    </source>
</evidence>
<dbReference type="Gene3D" id="1.20.58.2190">
    <property type="match status" value="1"/>
</dbReference>
<dbReference type="PANTHER" id="PTHR47796:SF1">
    <property type="entry name" value="OS08G0500800 PROTEIN"/>
    <property type="match status" value="1"/>
</dbReference>
<dbReference type="InterPro" id="IPR013536">
    <property type="entry name" value="WLM_dom"/>
</dbReference>
<evidence type="ECO:0000256" key="1">
    <source>
        <dbReference type="SAM" id="MobiDB-lite"/>
    </source>
</evidence>
<dbReference type="Pfam" id="PF08325">
    <property type="entry name" value="WLM"/>
    <property type="match status" value="1"/>
</dbReference>
<comment type="caution">
    <text evidence="3">The sequence shown here is derived from an EMBL/GenBank/DDBJ whole genome shotgun (WGS) entry which is preliminary data.</text>
</comment>
<dbReference type="Proteomes" id="UP000604825">
    <property type="component" value="Unassembled WGS sequence"/>
</dbReference>
<dbReference type="PANTHER" id="PTHR47796">
    <property type="entry name" value="ZINC METALLOPROTEINASE-LIKE PROTEIN"/>
    <property type="match status" value="1"/>
</dbReference>
<feature type="compositionally biased region" description="Polar residues" evidence="1">
    <location>
        <begin position="463"/>
        <end position="478"/>
    </location>
</feature>
<dbReference type="PROSITE" id="PS51397">
    <property type="entry name" value="WLM"/>
    <property type="match status" value="1"/>
</dbReference>
<feature type="compositionally biased region" description="Basic and acidic residues" evidence="1">
    <location>
        <begin position="380"/>
        <end position="390"/>
    </location>
</feature>
<dbReference type="Pfam" id="PF09409">
    <property type="entry name" value="PUB"/>
    <property type="match status" value="1"/>
</dbReference>
<dbReference type="OrthoDB" id="49605at2759"/>
<protein>
    <recommendedName>
        <fullName evidence="2">WLM domain-containing protein</fullName>
    </recommendedName>
</protein>